<feature type="signal peptide" evidence="2">
    <location>
        <begin position="1"/>
        <end position="19"/>
    </location>
</feature>
<reference evidence="3 4" key="1">
    <citation type="submission" date="2024-08" db="EMBL/GenBank/DDBJ databases">
        <authorList>
            <person name="Will J Nash"/>
            <person name="Angela Man"/>
            <person name="Seanna McTaggart"/>
            <person name="Kendall Baker"/>
            <person name="Tom Barker"/>
            <person name="Leah Catchpole"/>
            <person name="Alex Durrant"/>
            <person name="Karim Gharbi"/>
            <person name="Naomi Irish"/>
            <person name="Gemy Kaithakottil"/>
            <person name="Debby Ku"/>
            <person name="Aaliyah Providence"/>
            <person name="Felix Shaw"/>
            <person name="David Swarbreck"/>
            <person name="Chris Watkins"/>
            <person name="Ann M. McCartney"/>
            <person name="Giulio Formenti"/>
            <person name="Alice Mouton"/>
            <person name="Noel Vella"/>
            <person name="Bjorn M von Reumont"/>
            <person name="Adriana Vella"/>
            <person name="Wilfried Haerty"/>
        </authorList>
    </citation>
    <scope>NUCLEOTIDE SEQUENCE [LARGE SCALE GENOMIC DNA]</scope>
</reference>
<organism evidence="3 4">
    <name type="scientific">Xylocopa violacea</name>
    <name type="common">Violet carpenter bee</name>
    <name type="synonym">Apis violacea</name>
    <dbReference type="NCBI Taxonomy" id="135666"/>
    <lineage>
        <taxon>Eukaryota</taxon>
        <taxon>Metazoa</taxon>
        <taxon>Ecdysozoa</taxon>
        <taxon>Arthropoda</taxon>
        <taxon>Hexapoda</taxon>
        <taxon>Insecta</taxon>
        <taxon>Pterygota</taxon>
        <taxon>Neoptera</taxon>
        <taxon>Endopterygota</taxon>
        <taxon>Hymenoptera</taxon>
        <taxon>Apocrita</taxon>
        <taxon>Aculeata</taxon>
        <taxon>Apoidea</taxon>
        <taxon>Anthophila</taxon>
        <taxon>Apidae</taxon>
        <taxon>Xylocopa</taxon>
        <taxon>Xylocopa</taxon>
    </lineage>
</organism>
<dbReference type="Proteomes" id="UP001642520">
    <property type="component" value="Unassembled WGS sequence"/>
</dbReference>
<feature type="region of interest" description="Disordered" evidence="1">
    <location>
        <begin position="308"/>
        <end position="360"/>
    </location>
</feature>
<feature type="chain" id="PRO_5046295697" evidence="2">
    <location>
        <begin position="20"/>
        <end position="627"/>
    </location>
</feature>
<evidence type="ECO:0000313" key="3">
    <source>
        <dbReference type="EMBL" id="CAL7951462.1"/>
    </source>
</evidence>
<feature type="region of interest" description="Disordered" evidence="1">
    <location>
        <begin position="374"/>
        <end position="412"/>
    </location>
</feature>
<evidence type="ECO:0000256" key="1">
    <source>
        <dbReference type="SAM" id="MobiDB-lite"/>
    </source>
</evidence>
<feature type="region of interest" description="Disordered" evidence="1">
    <location>
        <begin position="606"/>
        <end position="627"/>
    </location>
</feature>
<keyword evidence="4" id="KW-1185">Reference proteome</keyword>
<protein>
    <submittedName>
        <fullName evidence="3">Uncharacterized protein</fullName>
    </submittedName>
</protein>
<accession>A0ABP1PE04</accession>
<gene>
    <name evidence="3" type="ORF">XYLVIOL_LOCUS10531</name>
</gene>
<feature type="region of interest" description="Disordered" evidence="1">
    <location>
        <begin position="121"/>
        <end position="171"/>
    </location>
</feature>
<name>A0ABP1PE04_XYLVO</name>
<feature type="compositionally biased region" description="Low complexity" evidence="1">
    <location>
        <begin position="203"/>
        <end position="222"/>
    </location>
</feature>
<sequence>MKLLALLALGCCSTIVVLSEGAGSTEQALQERASAQLERLAPYRKTSQVQGTSDEQWQFLENLAKKSGIEKLSGQQAFQIYRLLPEDMQVNIANKVGGNRAMIELLANPKYMELMQERIKRSGSKREVYNQDGYEAPPDGYPHEEYEGYPPESYGEHYGGGYPQSSGSDSGSILKGSGSLIGGIAKGIIGGLVSASSSASKGSSSISASSSQSSAQSSSSSSDYKKKPEYGQVYSYGDQAFDVWDFKKAIISTLMQAVKAISGGVIALKGQLLKGSGYLVSTKGKMITKTGDAITTLGRNIAKSAVYRHSEPPHPSYLYDHPPAGGHEDTYEGPPPSAGDYAEPSEGYHGNSNYESSSDDVTFTVDDQAGLLIAKPTKPDDHDHSSPNLDAQKPAQPEDDGYHGPPPILPSKDVKITVTGNVNGHQIFHQDNHDNLHSDKPPSSYDVPIHLNLVNDHTKGQGYPIYPPLTPDSPLNLQNPIAIQQSIEYPPIHLQYVLPNKGSLDLPNEDVPSNDLSVYSSLSIDVEPNLEAIKISPLQHEGGLELPKLQPHGNFHDLPLLPNSYPPLQEPLKIPLLNSYSTPYWQNQDLLQPFANFNAHGFYRRRSSAPRRRSASEMAKRMRLHRG</sequence>
<proteinExistence type="predicted"/>
<evidence type="ECO:0000256" key="2">
    <source>
        <dbReference type="SAM" id="SignalP"/>
    </source>
</evidence>
<evidence type="ECO:0000313" key="4">
    <source>
        <dbReference type="Proteomes" id="UP001642520"/>
    </source>
</evidence>
<comment type="caution">
    <text evidence="3">The sequence shown here is derived from an EMBL/GenBank/DDBJ whole genome shotgun (WGS) entry which is preliminary data.</text>
</comment>
<feature type="region of interest" description="Disordered" evidence="1">
    <location>
        <begin position="203"/>
        <end position="225"/>
    </location>
</feature>
<keyword evidence="2" id="KW-0732">Signal</keyword>
<dbReference type="EMBL" id="CAXAJV020001301">
    <property type="protein sequence ID" value="CAL7951462.1"/>
    <property type="molecule type" value="Genomic_DNA"/>
</dbReference>